<comment type="caution">
    <text evidence="1">The sequence shown here is derived from an EMBL/GenBank/DDBJ whole genome shotgun (WGS) entry which is preliminary data.</text>
</comment>
<organism evidence="1 2">
    <name type="scientific">Pseudoduganella ginsengisoli</name>
    <dbReference type="NCBI Taxonomy" id="1462440"/>
    <lineage>
        <taxon>Bacteria</taxon>
        <taxon>Pseudomonadati</taxon>
        <taxon>Pseudomonadota</taxon>
        <taxon>Betaproteobacteria</taxon>
        <taxon>Burkholderiales</taxon>
        <taxon>Oxalobacteraceae</taxon>
        <taxon>Telluria group</taxon>
        <taxon>Pseudoduganella</taxon>
    </lineage>
</organism>
<dbReference type="AlphaFoldDB" id="A0A6L6Q397"/>
<sequence>MLKAGRYSVLGAGLGGYFPPVTSGNVSSRGIFLATVKVGFSALAILAPWSRFAPGRTVVGPGGIGLLGRGLRFVLVRWCQQGIPADGYAAAEFSRWRVICIVNAGACSRRGAGPVANLLPWLSEMFLPVVSFWQR</sequence>
<evidence type="ECO:0000313" key="2">
    <source>
        <dbReference type="Proteomes" id="UP000484015"/>
    </source>
</evidence>
<name>A0A6L6Q397_9BURK</name>
<protein>
    <submittedName>
        <fullName evidence="1">Uncharacterized protein</fullName>
    </submittedName>
</protein>
<dbReference type="EMBL" id="WNLA01000012">
    <property type="protein sequence ID" value="MTW03966.1"/>
    <property type="molecule type" value="Genomic_DNA"/>
</dbReference>
<dbReference type="RefSeq" id="WP_155440318.1">
    <property type="nucleotide sequence ID" value="NZ_WNLA01000012.1"/>
</dbReference>
<dbReference type="Proteomes" id="UP000484015">
    <property type="component" value="Unassembled WGS sequence"/>
</dbReference>
<gene>
    <name evidence="1" type="ORF">GM668_17945</name>
</gene>
<keyword evidence="2" id="KW-1185">Reference proteome</keyword>
<accession>A0A6L6Q397</accession>
<reference evidence="1 2" key="1">
    <citation type="submission" date="2019-11" db="EMBL/GenBank/DDBJ databases">
        <title>Type strains purchased from KCTC, JCM and DSMZ.</title>
        <authorList>
            <person name="Lu H."/>
        </authorList>
    </citation>
    <scope>NUCLEOTIDE SEQUENCE [LARGE SCALE GENOMIC DNA]</scope>
    <source>
        <strain evidence="1 2">KCTC 42409</strain>
    </source>
</reference>
<proteinExistence type="predicted"/>
<evidence type="ECO:0000313" key="1">
    <source>
        <dbReference type="EMBL" id="MTW03966.1"/>
    </source>
</evidence>